<feature type="region of interest" description="Disordered" evidence="1">
    <location>
        <begin position="154"/>
        <end position="180"/>
    </location>
</feature>
<reference evidence="2" key="1">
    <citation type="journal article" date="2018" name="Genome Biol. Evol.">
        <title>Genomics and development of Lentinus tigrinus, a white-rot wood-decaying mushroom with dimorphic fruiting bodies.</title>
        <authorList>
            <person name="Wu B."/>
            <person name="Xu Z."/>
            <person name="Knudson A."/>
            <person name="Carlson A."/>
            <person name="Chen N."/>
            <person name="Kovaka S."/>
            <person name="LaButti K."/>
            <person name="Lipzen A."/>
            <person name="Pennachio C."/>
            <person name="Riley R."/>
            <person name="Schakwitz W."/>
            <person name="Umezawa K."/>
            <person name="Ohm R.A."/>
            <person name="Grigoriev I.V."/>
            <person name="Nagy L.G."/>
            <person name="Gibbons J."/>
            <person name="Hibbett D."/>
        </authorList>
    </citation>
    <scope>NUCLEOTIDE SEQUENCE [LARGE SCALE GENOMIC DNA]</scope>
    <source>
        <strain evidence="2">ALCF2SS1-6</strain>
    </source>
</reference>
<organism evidence="2 3">
    <name type="scientific">Lentinus tigrinus ALCF2SS1-6</name>
    <dbReference type="NCBI Taxonomy" id="1328759"/>
    <lineage>
        <taxon>Eukaryota</taxon>
        <taxon>Fungi</taxon>
        <taxon>Dikarya</taxon>
        <taxon>Basidiomycota</taxon>
        <taxon>Agaricomycotina</taxon>
        <taxon>Agaricomycetes</taxon>
        <taxon>Polyporales</taxon>
        <taxon>Polyporaceae</taxon>
        <taxon>Lentinus</taxon>
    </lineage>
</organism>
<accession>A0A5C2RKC5</accession>
<evidence type="ECO:0000256" key="1">
    <source>
        <dbReference type="SAM" id="MobiDB-lite"/>
    </source>
</evidence>
<feature type="region of interest" description="Disordered" evidence="1">
    <location>
        <begin position="1"/>
        <end position="35"/>
    </location>
</feature>
<sequence>MDGSPMQDALATSEQEQAQAEPADSQPTEDSPAAQFKTLTVAEGTLIVSPGRDPRLPPLFRVESHPKVPKDGQGGRTFVALVDTSEEGMLASHEFLNGMEFPEGTDEGIRDAGDRLFLRSMQGDGRPEDDQLEMLVLGQESIPRASRNAWRNVKKHVGGPRAKRTPQKARQDENGLWEGGVPWEHSNHAVNVSTSERCYTVAQSYQMPRNLAGPAVGAKIQMGEKPTAHLLLRQEIVEAAAPLAVAAVEAGDPALAFAMKRQAYATNLPPIGHESNYVSPTMQLNISPTQSADSLALGNFKKDLGSFGGKHKDEHDSSGGMTTMITFSDLHPSEHPGFFIVGDFGVAIRQNGLVVASFCGLRWHGGFPPTARPGKRPKPWSYRFVVVCYPPRAMIDGSAVVSFGALPGGKFFYMPPELIDPRFVATTQDPFCTG</sequence>
<protein>
    <submittedName>
        <fullName evidence="2">Uncharacterized protein</fullName>
    </submittedName>
</protein>
<evidence type="ECO:0000313" key="3">
    <source>
        <dbReference type="Proteomes" id="UP000313359"/>
    </source>
</evidence>
<evidence type="ECO:0000313" key="2">
    <source>
        <dbReference type="EMBL" id="RPD52058.1"/>
    </source>
</evidence>
<dbReference type="EMBL" id="ML122478">
    <property type="protein sequence ID" value="RPD52058.1"/>
    <property type="molecule type" value="Genomic_DNA"/>
</dbReference>
<proteinExistence type="predicted"/>
<keyword evidence="3" id="KW-1185">Reference proteome</keyword>
<dbReference type="OrthoDB" id="2728951at2759"/>
<feature type="compositionally biased region" description="Basic residues" evidence="1">
    <location>
        <begin position="154"/>
        <end position="167"/>
    </location>
</feature>
<gene>
    <name evidence="2" type="ORF">L227DRAFT_618139</name>
</gene>
<dbReference type="AlphaFoldDB" id="A0A5C2RKC5"/>
<dbReference type="Proteomes" id="UP000313359">
    <property type="component" value="Unassembled WGS sequence"/>
</dbReference>
<name>A0A5C2RKC5_9APHY</name>